<reference evidence="1" key="1">
    <citation type="submission" date="2020-11" db="EMBL/GenBank/DDBJ databases">
        <authorList>
            <person name="Tran Van P."/>
        </authorList>
    </citation>
    <scope>NUCLEOTIDE SEQUENCE</scope>
</reference>
<proteinExistence type="predicted"/>
<gene>
    <name evidence="1" type="ORF">TMSB3V08_LOCUS7916</name>
</gene>
<protein>
    <submittedName>
        <fullName evidence="1">Uncharacterized protein</fullName>
    </submittedName>
</protein>
<organism evidence="1">
    <name type="scientific">Timema monikensis</name>
    <dbReference type="NCBI Taxonomy" id="170555"/>
    <lineage>
        <taxon>Eukaryota</taxon>
        <taxon>Metazoa</taxon>
        <taxon>Ecdysozoa</taxon>
        <taxon>Arthropoda</taxon>
        <taxon>Hexapoda</taxon>
        <taxon>Insecta</taxon>
        <taxon>Pterygota</taxon>
        <taxon>Neoptera</taxon>
        <taxon>Polyneoptera</taxon>
        <taxon>Phasmatodea</taxon>
        <taxon>Timematodea</taxon>
        <taxon>Timematoidea</taxon>
        <taxon>Timematidae</taxon>
        <taxon>Timema</taxon>
    </lineage>
</organism>
<accession>A0A7R9ECA7</accession>
<dbReference type="EMBL" id="OB794842">
    <property type="protein sequence ID" value="CAD7431174.1"/>
    <property type="molecule type" value="Genomic_DNA"/>
</dbReference>
<name>A0A7R9ECA7_9NEOP</name>
<dbReference type="AlphaFoldDB" id="A0A7R9ECA7"/>
<sequence length="132" mass="15179">MAKESLARDVAAVARGETLSCLWEGVDRTGKHFHRTSLLIKAFNHKFRLDLELNTMTDGVWTEDRAVQRLLMDPQVTPLTRPLVINSNRRERTTLQVLAASFLSSYNKYYCTMLCLPWSYCPVVRWKEGKSG</sequence>
<evidence type="ECO:0000313" key="1">
    <source>
        <dbReference type="EMBL" id="CAD7431174.1"/>
    </source>
</evidence>